<keyword evidence="5" id="KW-0807">Transducer</keyword>
<evidence type="ECO:0000313" key="8">
    <source>
        <dbReference type="EMBL" id="KAJ8342648.1"/>
    </source>
</evidence>
<dbReference type="OrthoDB" id="6144223at2759"/>
<proteinExistence type="predicted"/>
<dbReference type="GO" id="GO:0007608">
    <property type="term" value="P:sensory perception of smell"/>
    <property type="evidence" value="ECO:0007669"/>
    <property type="project" value="UniProtKB-KW"/>
</dbReference>
<evidence type="ECO:0000256" key="1">
    <source>
        <dbReference type="ARBA" id="ARBA00004651"/>
    </source>
</evidence>
<keyword evidence="9" id="KW-1185">Reference proteome</keyword>
<dbReference type="GO" id="GO:0005886">
    <property type="term" value="C:plasma membrane"/>
    <property type="evidence" value="ECO:0007669"/>
    <property type="project" value="UniProtKB-SubCell"/>
</dbReference>
<evidence type="ECO:0000313" key="9">
    <source>
        <dbReference type="Proteomes" id="UP001152622"/>
    </source>
</evidence>
<comment type="caution">
    <text evidence="8">The sequence shown here is derived from an EMBL/GenBank/DDBJ whole genome shotgun (WGS) entry which is preliminary data.</text>
</comment>
<dbReference type="AlphaFoldDB" id="A0A9Q1EPS7"/>
<keyword evidence="6" id="KW-0675">Receptor</keyword>
<dbReference type="PANTHER" id="PTHR24242:SF359">
    <property type="entry name" value="ODORANT RECEPTOR-RELATED"/>
    <property type="match status" value="1"/>
</dbReference>
<keyword evidence="7" id="KW-0472">Membrane</keyword>
<reference evidence="8" key="1">
    <citation type="journal article" date="2023" name="Science">
        <title>Genome structures resolve the early diversification of teleost fishes.</title>
        <authorList>
            <person name="Parey E."/>
            <person name="Louis A."/>
            <person name="Montfort J."/>
            <person name="Bouchez O."/>
            <person name="Roques C."/>
            <person name="Iampietro C."/>
            <person name="Lluch J."/>
            <person name="Castinel A."/>
            <person name="Donnadieu C."/>
            <person name="Desvignes T."/>
            <person name="Floi Bucao C."/>
            <person name="Jouanno E."/>
            <person name="Wen M."/>
            <person name="Mejri S."/>
            <person name="Dirks R."/>
            <person name="Jansen H."/>
            <person name="Henkel C."/>
            <person name="Chen W.J."/>
            <person name="Zahm M."/>
            <person name="Cabau C."/>
            <person name="Klopp C."/>
            <person name="Thompson A.W."/>
            <person name="Robinson-Rechavi M."/>
            <person name="Braasch I."/>
            <person name="Lecointre G."/>
            <person name="Bobe J."/>
            <person name="Postlethwait J.H."/>
            <person name="Berthelot C."/>
            <person name="Roest Crollius H."/>
            <person name="Guiguen Y."/>
        </authorList>
    </citation>
    <scope>NUCLEOTIDE SEQUENCE</scope>
    <source>
        <strain evidence="8">WJC10195</strain>
    </source>
</reference>
<protein>
    <recommendedName>
        <fullName evidence="10">G-protein coupled receptors family 1 profile domain-containing protein</fullName>
    </recommendedName>
</protein>
<dbReference type="SUPFAM" id="SSF81321">
    <property type="entry name" value="Family A G protein-coupled receptor-like"/>
    <property type="match status" value="1"/>
</dbReference>
<keyword evidence="7" id="KW-0812">Transmembrane</keyword>
<evidence type="ECO:0000256" key="4">
    <source>
        <dbReference type="ARBA" id="ARBA00022725"/>
    </source>
</evidence>
<dbReference type="InterPro" id="IPR050939">
    <property type="entry name" value="Olfactory_GPCR1"/>
</dbReference>
<keyword evidence="4" id="KW-0552">Olfaction</keyword>
<feature type="transmembrane region" description="Helical" evidence="7">
    <location>
        <begin position="6"/>
        <end position="23"/>
    </location>
</feature>
<keyword evidence="5" id="KW-0297">G-protein coupled receptor</keyword>
<name>A0A9Q1EPS7_SYNKA</name>
<comment type="subcellular location">
    <subcellularLocation>
        <location evidence="1">Cell membrane</location>
        <topology evidence="1">Multi-pass membrane protein</topology>
    </subcellularLocation>
</comment>
<evidence type="ECO:0000256" key="6">
    <source>
        <dbReference type="ARBA" id="ARBA00023170"/>
    </source>
</evidence>
<evidence type="ECO:0000256" key="7">
    <source>
        <dbReference type="SAM" id="Phobius"/>
    </source>
</evidence>
<gene>
    <name evidence="8" type="ORF">SKAU_G00325760</name>
</gene>
<organism evidence="8 9">
    <name type="scientific">Synaphobranchus kaupii</name>
    <name type="common">Kaup's arrowtooth eel</name>
    <dbReference type="NCBI Taxonomy" id="118154"/>
    <lineage>
        <taxon>Eukaryota</taxon>
        <taxon>Metazoa</taxon>
        <taxon>Chordata</taxon>
        <taxon>Craniata</taxon>
        <taxon>Vertebrata</taxon>
        <taxon>Euteleostomi</taxon>
        <taxon>Actinopterygii</taxon>
        <taxon>Neopterygii</taxon>
        <taxon>Teleostei</taxon>
        <taxon>Anguilliformes</taxon>
        <taxon>Synaphobranchidae</taxon>
        <taxon>Synaphobranchus</taxon>
    </lineage>
</organism>
<evidence type="ECO:0000256" key="3">
    <source>
        <dbReference type="ARBA" id="ARBA00022606"/>
    </source>
</evidence>
<dbReference type="Proteomes" id="UP001152622">
    <property type="component" value="Chromosome 14"/>
</dbReference>
<dbReference type="EMBL" id="JAINUF010000014">
    <property type="protein sequence ID" value="KAJ8342648.1"/>
    <property type="molecule type" value="Genomic_DNA"/>
</dbReference>
<evidence type="ECO:0008006" key="10">
    <source>
        <dbReference type="Google" id="ProtNLM"/>
    </source>
</evidence>
<evidence type="ECO:0000256" key="5">
    <source>
        <dbReference type="ARBA" id="ARBA00023040"/>
    </source>
</evidence>
<keyword evidence="2" id="KW-1003">Cell membrane</keyword>
<dbReference type="Gene3D" id="1.20.1070.10">
    <property type="entry name" value="Rhodopsin 7-helix transmembrane proteins"/>
    <property type="match status" value="1"/>
</dbReference>
<keyword evidence="3" id="KW-0716">Sensory transduction</keyword>
<sequence>MVVLLVPLTFIIFSYISIIVAVLKMANAEGRYKTFSTCATQGNPDLRISLTLFYSLFPRLVNPLIYCYRTKEIKDLLYKLVKRMSSVTNL</sequence>
<accession>A0A9Q1EPS7</accession>
<keyword evidence="7" id="KW-1133">Transmembrane helix</keyword>
<dbReference type="GO" id="GO:0004930">
    <property type="term" value="F:G protein-coupled receptor activity"/>
    <property type="evidence" value="ECO:0007669"/>
    <property type="project" value="UniProtKB-KW"/>
</dbReference>
<evidence type="ECO:0000256" key="2">
    <source>
        <dbReference type="ARBA" id="ARBA00022475"/>
    </source>
</evidence>
<dbReference type="PANTHER" id="PTHR24242">
    <property type="entry name" value="G-PROTEIN COUPLED RECEPTOR"/>
    <property type="match status" value="1"/>
</dbReference>